<evidence type="ECO:0000259" key="4">
    <source>
        <dbReference type="SMART" id="SM00400"/>
    </source>
</evidence>
<protein>
    <recommendedName>
        <fullName evidence="4">Zinc finger CHC2-type domain-containing protein</fullName>
    </recommendedName>
</protein>
<dbReference type="PANTHER" id="PTHR30313:SF2">
    <property type="entry name" value="DNA PRIMASE"/>
    <property type="match status" value="1"/>
</dbReference>
<sequence length="407" mass="45786">MSARRNKRDDIDISEITSAVKARRNLSEVIVSLTGGKLRRRGSDRRHAMLCPFHKESTPSFFLKDGNTGDGTYNCFGCGAKGDLISFVKDYKSLSFREAIDYLVPGLWPERDRPASSKRVKVRRLSQVEKPDDKFVPVKWQAIVPVPEHASLYPTGFDRARGRSAPINNPVSEDRPVTQLPITLLHPYKDGRGQTYGYVIRADFEDAKITPFVQWGISEKGVEGWFISEFPMENRLPYKYEKFVEKLQAREDRLTPLIVLLVEGEKTCDHAAKFFPDLAVMTWPQGTKSVERVNWDYLAEADMVILSPDNDSGGYEAMARIALKAEAMRLQHIYCMAPVSADKGADLADVPLEDKKYASHLLKTSKPVREMLGDWMLEITGDAEFALGEVQESVAAGRSPHEADPCL</sequence>
<dbReference type="PANTHER" id="PTHR30313">
    <property type="entry name" value="DNA PRIMASE"/>
    <property type="match status" value="1"/>
</dbReference>
<dbReference type="InterPro" id="IPR036977">
    <property type="entry name" value="DNA_primase_Znf_CHC2"/>
</dbReference>
<dbReference type="EMBL" id="CP004389">
    <property type="protein sequence ID" value="AJD54384.1"/>
    <property type="molecule type" value="Genomic_DNA"/>
</dbReference>
<reference evidence="5 6" key="1">
    <citation type="journal article" date="2012" name="J. Bacteriol.">
        <title>Genome sequence of Thalassospira xiamenensis type strain M-5.</title>
        <authorList>
            <person name="Lai Q."/>
            <person name="Shao Z."/>
        </authorList>
    </citation>
    <scope>NUCLEOTIDE SEQUENCE [LARGE SCALE GENOMIC DNA]</scope>
    <source>
        <strain evidence="5 6">M-5</strain>
    </source>
</reference>
<dbReference type="Pfam" id="PF01807">
    <property type="entry name" value="Zn_ribbon_DnaG"/>
    <property type="match status" value="1"/>
</dbReference>
<organism evidence="5 6">
    <name type="scientific">Thalassospira xiamenensis M-5 = DSM 17429</name>
    <dbReference type="NCBI Taxonomy" id="1123366"/>
    <lineage>
        <taxon>Bacteria</taxon>
        <taxon>Pseudomonadati</taxon>
        <taxon>Pseudomonadota</taxon>
        <taxon>Alphaproteobacteria</taxon>
        <taxon>Rhodospirillales</taxon>
        <taxon>Thalassospiraceae</taxon>
        <taxon>Thalassospira</taxon>
    </lineage>
</organism>
<keyword evidence="1" id="KW-0479">Metal-binding</keyword>
<geneLocation type="plasmid" evidence="6"/>
<dbReference type="Gene3D" id="3.40.1360.10">
    <property type="match status" value="1"/>
</dbReference>
<dbReference type="InterPro" id="IPR002694">
    <property type="entry name" value="Znf_CHC2"/>
</dbReference>
<dbReference type="CDD" id="cd01029">
    <property type="entry name" value="TOPRIM_primases"/>
    <property type="match status" value="1"/>
</dbReference>
<dbReference type="Gene3D" id="3.90.580.10">
    <property type="entry name" value="Zinc finger, CHC2-type domain"/>
    <property type="match status" value="1"/>
</dbReference>
<evidence type="ECO:0000313" key="5">
    <source>
        <dbReference type="EMBL" id="AJD54384.1"/>
    </source>
</evidence>
<gene>
    <name evidence="5" type="ORF">TH3_21558</name>
</gene>
<dbReference type="KEGG" id="txi:TH3_21558"/>
<dbReference type="RefSeq" id="WP_007090982.1">
    <property type="nucleotide sequence ID" value="NZ_CP004389.1"/>
</dbReference>
<name>A0AB72UJM6_9PROT</name>
<evidence type="ECO:0000256" key="2">
    <source>
        <dbReference type="ARBA" id="ARBA00022771"/>
    </source>
</evidence>
<evidence type="ECO:0000313" key="6">
    <source>
        <dbReference type="Proteomes" id="UP000007127"/>
    </source>
</evidence>
<dbReference type="GO" id="GO:0005737">
    <property type="term" value="C:cytoplasm"/>
    <property type="evidence" value="ECO:0007669"/>
    <property type="project" value="TreeGrafter"/>
</dbReference>
<evidence type="ECO:0000256" key="1">
    <source>
        <dbReference type="ARBA" id="ARBA00022723"/>
    </source>
</evidence>
<proteinExistence type="predicted"/>
<dbReference type="InterPro" id="IPR034154">
    <property type="entry name" value="TOPRIM_DnaG/twinkle"/>
</dbReference>
<dbReference type="SMART" id="SM00400">
    <property type="entry name" value="ZnF_CHCC"/>
    <property type="match status" value="1"/>
</dbReference>
<dbReference type="GO" id="GO:0003677">
    <property type="term" value="F:DNA binding"/>
    <property type="evidence" value="ECO:0007669"/>
    <property type="project" value="InterPro"/>
</dbReference>
<dbReference type="GO" id="GO:0006269">
    <property type="term" value="P:DNA replication, synthesis of primer"/>
    <property type="evidence" value="ECO:0007669"/>
    <property type="project" value="TreeGrafter"/>
</dbReference>
<dbReference type="AlphaFoldDB" id="A0AB72UJM6"/>
<dbReference type="GO" id="GO:0008270">
    <property type="term" value="F:zinc ion binding"/>
    <property type="evidence" value="ECO:0007669"/>
    <property type="project" value="UniProtKB-KW"/>
</dbReference>
<keyword evidence="5" id="KW-0614">Plasmid</keyword>
<dbReference type="GO" id="GO:0003899">
    <property type="term" value="F:DNA-directed RNA polymerase activity"/>
    <property type="evidence" value="ECO:0007669"/>
    <property type="project" value="InterPro"/>
</dbReference>
<feature type="domain" description="Zinc finger CHC2-type" evidence="4">
    <location>
        <begin position="47"/>
        <end position="104"/>
    </location>
</feature>
<dbReference type="Proteomes" id="UP000007127">
    <property type="component" value="Plasmid"/>
</dbReference>
<keyword evidence="3" id="KW-0862">Zinc</keyword>
<dbReference type="SUPFAM" id="SSF57783">
    <property type="entry name" value="Zinc beta-ribbon"/>
    <property type="match status" value="1"/>
</dbReference>
<accession>A0AB72UJM6</accession>
<keyword evidence="2" id="KW-0863">Zinc-finger</keyword>
<dbReference type="GeneID" id="31929950"/>
<dbReference type="InterPro" id="IPR050219">
    <property type="entry name" value="DnaG_primase"/>
</dbReference>
<evidence type="ECO:0000256" key="3">
    <source>
        <dbReference type="ARBA" id="ARBA00022833"/>
    </source>
</evidence>